<accession>A0A486QZJ1</accession>
<dbReference type="InterPro" id="IPR001309">
    <property type="entry name" value="Pept_C14_p20"/>
</dbReference>
<organism evidence="2">
    <name type="scientific">Klebsiella pneumoniae</name>
    <dbReference type="NCBI Taxonomy" id="573"/>
    <lineage>
        <taxon>Bacteria</taxon>
        <taxon>Pseudomonadati</taxon>
        <taxon>Pseudomonadota</taxon>
        <taxon>Gammaproteobacteria</taxon>
        <taxon>Enterobacterales</taxon>
        <taxon>Enterobacteriaceae</taxon>
        <taxon>Klebsiella/Raoultella group</taxon>
        <taxon>Klebsiella</taxon>
        <taxon>Klebsiella pneumoniae complex</taxon>
    </lineage>
</organism>
<dbReference type="PANTHER" id="PTHR22576">
    <property type="entry name" value="MUCOSA ASSOCIATED LYMPHOID TISSUE LYMPHOMA TRANSLOCATION PROTEIN 1/PARACASPASE"/>
    <property type="match status" value="1"/>
</dbReference>
<proteinExistence type="predicted"/>
<dbReference type="InterPro" id="IPR029030">
    <property type="entry name" value="Caspase-like_dom_sf"/>
</dbReference>
<name>A0A486QZJ1_KLEPN</name>
<dbReference type="AlphaFoldDB" id="A0A486QZJ1"/>
<dbReference type="PANTHER" id="PTHR22576:SF37">
    <property type="entry name" value="MUCOSA-ASSOCIATED LYMPHOID TISSUE LYMPHOMA TRANSLOCATION PROTEIN 1"/>
    <property type="match status" value="1"/>
</dbReference>
<dbReference type="GO" id="GO:0004197">
    <property type="term" value="F:cysteine-type endopeptidase activity"/>
    <property type="evidence" value="ECO:0007669"/>
    <property type="project" value="InterPro"/>
</dbReference>
<dbReference type="GO" id="GO:0006508">
    <property type="term" value="P:proteolysis"/>
    <property type="evidence" value="ECO:0007669"/>
    <property type="project" value="InterPro"/>
</dbReference>
<gene>
    <name evidence="2" type="ORF">SAMEA4873646_05091</name>
</gene>
<evidence type="ECO:0000313" key="2">
    <source>
        <dbReference type="EMBL" id="VGL94728.1"/>
    </source>
</evidence>
<reference evidence="2" key="1">
    <citation type="submission" date="2019-03" db="EMBL/GenBank/DDBJ databases">
        <authorList>
            <consortium name="Pathogen Informatics"/>
        </authorList>
    </citation>
    <scope>NUCLEOTIDE SEQUENCE</scope>
    <source>
        <strain evidence="2">5012STDY7626444</strain>
    </source>
</reference>
<evidence type="ECO:0000259" key="1">
    <source>
        <dbReference type="PROSITE" id="PS50208"/>
    </source>
</evidence>
<dbReference type="PROSITE" id="PS50208">
    <property type="entry name" value="CASPASE_P20"/>
    <property type="match status" value="1"/>
</dbReference>
<protein>
    <submittedName>
        <fullName evidence="2">Uncharacterized protein containing caspase domain</fullName>
    </submittedName>
</protein>
<dbReference type="EMBL" id="CAAHCP010000025">
    <property type="protein sequence ID" value="VGL94728.1"/>
    <property type="molecule type" value="Genomic_DNA"/>
</dbReference>
<sequence length="485" mass="54386">MNRKMTALVIGNASYPGQELKNSTNDAEDMYTALSEFGFSVIHLSNATQREIDEAVKSFRDNLNSNDIGLFYFAGHGMQINGENYITAVDTDFGTEIDAKYSSYPLNKVIEIMEKSGNKTNIIILDACRNNPYERAWHRAPAQRGLAPLFAPKGTIVAFATSPGEVAGDGVGRNGCYTEALLKHIKSPDIPIEEMFKRVRNSLAVLTKSKQTSWEHTSLSGDFFFNISLVSSIGKYGKESIADNLFNVKAGIRLHGVITKLKSHDWYIQTPAARSIKTEDINQSDIDSVFVLGRNIYQAACGGAHGASEFISSFRDKTHDIIEELRSAILDGMLFEIFFNSNGELRDNFKTSKFNSVFELQRYSEFDESFKFISDILAIYPNKFHIIPGKNRNVSVDVETIINDKDEYKVIGVYLGGVNLLRQDEDFGYYEDEGVVPYEALRKLAFERRLSEEMLIPNAKLTINFDFAADGQSKILFPYGHTVAK</sequence>
<dbReference type="Gene3D" id="3.40.50.1460">
    <property type="match status" value="1"/>
</dbReference>
<dbReference type="InterPro" id="IPR011600">
    <property type="entry name" value="Pept_C14_caspase"/>
</dbReference>
<dbReference type="SUPFAM" id="SSF52129">
    <property type="entry name" value="Caspase-like"/>
    <property type="match status" value="1"/>
</dbReference>
<dbReference type="InterPro" id="IPR052039">
    <property type="entry name" value="Caspase-related_regulators"/>
</dbReference>
<dbReference type="Pfam" id="PF00656">
    <property type="entry name" value="Peptidase_C14"/>
    <property type="match status" value="1"/>
</dbReference>
<feature type="domain" description="Caspase family p20" evidence="1">
    <location>
        <begin position="3"/>
        <end position="132"/>
    </location>
</feature>